<dbReference type="Proteomes" id="UP000276133">
    <property type="component" value="Unassembled WGS sequence"/>
</dbReference>
<feature type="transmembrane region" description="Helical" evidence="1">
    <location>
        <begin position="132"/>
        <end position="149"/>
    </location>
</feature>
<reference evidence="2 3" key="1">
    <citation type="journal article" date="2018" name="Sci. Rep.">
        <title>Genomic signatures of local adaptation to the degree of environmental predictability in rotifers.</title>
        <authorList>
            <person name="Franch-Gras L."/>
            <person name="Hahn C."/>
            <person name="Garcia-Roger E.M."/>
            <person name="Carmona M.J."/>
            <person name="Serra M."/>
            <person name="Gomez A."/>
        </authorList>
    </citation>
    <scope>NUCLEOTIDE SEQUENCE [LARGE SCALE GENOMIC DNA]</scope>
    <source>
        <strain evidence="2">HYR1</strain>
    </source>
</reference>
<proteinExistence type="predicted"/>
<evidence type="ECO:0000313" key="3">
    <source>
        <dbReference type="Proteomes" id="UP000276133"/>
    </source>
</evidence>
<feature type="transmembrane region" description="Helical" evidence="1">
    <location>
        <begin position="65"/>
        <end position="83"/>
    </location>
</feature>
<comment type="caution">
    <text evidence="2">The sequence shown here is derived from an EMBL/GenBank/DDBJ whole genome shotgun (WGS) entry which is preliminary data.</text>
</comment>
<protein>
    <submittedName>
        <fullName evidence="2">Uncharacterized protein</fullName>
    </submittedName>
</protein>
<dbReference type="EMBL" id="REGN01002102">
    <property type="protein sequence ID" value="RNA30316.1"/>
    <property type="molecule type" value="Genomic_DNA"/>
</dbReference>
<organism evidence="2 3">
    <name type="scientific">Brachionus plicatilis</name>
    <name type="common">Marine rotifer</name>
    <name type="synonym">Brachionus muelleri</name>
    <dbReference type="NCBI Taxonomy" id="10195"/>
    <lineage>
        <taxon>Eukaryota</taxon>
        <taxon>Metazoa</taxon>
        <taxon>Spiralia</taxon>
        <taxon>Gnathifera</taxon>
        <taxon>Rotifera</taxon>
        <taxon>Eurotatoria</taxon>
        <taxon>Monogononta</taxon>
        <taxon>Pseudotrocha</taxon>
        <taxon>Ploima</taxon>
        <taxon>Brachionidae</taxon>
        <taxon>Brachionus</taxon>
    </lineage>
</organism>
<feature type="transmembrane region" description="Helical" evidence="1">
    <location>
        <begin position="89"/>
        <end position="111"/>
    </location>
</feature>
<keyword evidence="3" id="KW-1185">Reference proteome</keyword>
<name>A0A3M7S3B9_BRAPC</name>
<accession>A0A3M7S3B9</accession>
<sequence>MYSLVHSSYNSRGSVRYVLRWSPLRICLSSLVSVSSEGPELCRFLYRLLNTGTESLASILARRTLILSLIFLMASSSSILGLAEQKATVLFYLISELVVLAVDFSCFDEVGLDFFQLKCGRNVGESAHGPRILLVNFVATIAPIVARIFHHFSQHRSYFAHDLLVAPTWPILLTIVALNFHQLGLQLVNVLNFLEHLAFKLFQFRVNHVTFFTYLTKIPSSGLFFESVDIFELGIELLGPGPVPIQLKYVDSKFPYY</sequence>
<keyword evidence="1" id="KW-1133">Transmembrane helix</keyword>
<keyword evidence="1" id="KW-0472">Membrane</keyword>
<evidence type="ECO:0000313" key="2">
    <source>
        <dbReference type="EMBL" id="RNA30316.1"/>
    </source>
</evidence>
<evidence type="ECO:0000256" key="1">
    <source>
        <dbReference type="SAM" id="Phobius"/>
    </source>
</evidence>
<keyword evidence="1" id="KW-0812">Transmembrane</keyword>
<dbReference type="AlphaFoldDB" id="A0A3M7S3B9"/>
<gene>
    <name evidence="2" type="ORF">BpHYR1_050580</name>
</gene>